<evidence type="ECO:0000256" key="8">
    <source>
        <dbReference type="RuleBase" id="RU363032"/>
    </source>
</evidence>
<dbReference type="InterPro" id="IPR010065">
    <property type="entry name" value="AA_ABC_transptr_permease_3TM"/>
</dbReference>
<keyword evidence="4" id="KW-1003">Cell membrane</keyword>
<protein>
    <submittedName>
        <fullName evidence="10">Glutamate/aspartate import permease protein GltJ</fullName>
    </submittedName>
</protein>
<keyword evidence="5 8" id="KW-0812">Transmembrane</keyword>
<comment type="subcellular location">
    <subcellularLocation>
        <location evidence="1">Cell inner membrane</location>
        <topology evidence="1">Multi-pass membrane protein</topology>
    </subcellularLocation>
    <subcellularLocation>
        <location evidence="8">Cell membrane</location>
        <topology evidence="8">Multi-pass membrane protein</topology>
    </subcellularLocation>
</comment>
<accession>A0A6M4HAG3</accession>
<keyword evidence="3 8" id="KW-0813">Transport</keyword>
<keyword evidence="7 8" id="KW-0472">Membrane</keyword>
<dbReference type="PROSITE" id="PS50928">
    <property type="entry name" value="ABC_TM1"/>
    <property type="match status" value="1"/>
</dbReference>
<evidence type="ECO:0000313" key="11">
    <source>
        <dbReference type="Proteomes" id="UP000503096"/>
    </source>
</evidence>
<name>A0A6M4HAG3_9PROT</name>
<feature type="domain" description="ABC transmembrane type-1" evidence="9">
    <location>
        <begin position="25"/>
        <end position="235"/>
    </location>
</feature>
<evidence type="ECO:0000256" key="2">
    <source>
        <dbReference type="ARBA" id="ARBA00010072"/>
    </source>
</evidence>
<feature type="transmembrane region" description="Helical" evidence="8">
    <location>
        <begin position="61"/>
        <end position="83"/>
    </location>
</feature>
<evidence type="ECO:0000256" key="6">
    <source>
        <dbReference type="ARBA" id="ARBA00022989"/>
    </source>
</evidence>
<evidence type="ECO:0000256" key="4">
    <source>
        <dbReference type="ARBA" id="ARBA00022475"/>
    </source>
</evidence>
<dbReference type="PANTHER" id="PTHR30614">
    <property type="entry name" value="MEMBRANE COMPONENT OF AMINO ACID ABC TRANSPORTER"/>
    <property type="match status" value="1"/>
</dbReference>
<dbReference type="InterPro" id="IPR035906">
    <property type="entry name" value="MetI-like_sf"/>
</dbReference>
<proteinExistence type="inferred from homology"/>
<dbReference type="InterPro" id="IPR043429">
    <property type="entry name" value="ArtM/GltK/GlnP/TcyL/YhdX-like"/>
</dbReference>
<dbReference type="EMBL" id="CP053073">
    <property type="protein sequence ID" value="QJR15394.1"/>
    <property type="molecule type" value="Genomic_DNA"/>
</dbReference>
<dbReference type="PANTHER" id="PTHR30614:SF42">
    <property type="entry name" value="GLUTAMATE_ASPARTATE IMPORT PERMEASE PROTEIN GLTJ"/>
    <property type="match status" value="1"/>
</dbReference>
<dbReference type="Gene3D" id="1.10.3720.10">
    <property type="entry name" value="MetI-like"/>
    <property type="match status" value="1"/>
</dbReference>
<evidence type="ECO:0000313" key="10">
    <source>
        <dbReference type="EMBL" id="QJR15394.1"/>
    </source>
</evidence>
<dbReference type="GO" id="GO:0022857">
    <property type="term" value="F:transmembrane transporter activity"/>
    <property type="evidence" value="ECO:0007669"/>
    <property type="project" value="InterPro"/>
</dbReference>
<dbReference type="InterPro" id="IPR000515">
    <property type="entry name" value="MetI-like"/>
</dbReference>
<comment type="similarity">
    <text evidence="2">Belongs to the binding-protein-dependent transport system permease family. HisMQ subfamily.</text>
</comment>
<dbReference type="RefSeq" id="WP_171162635.1">
    <property type="nucleotide sequence ID" value="NZ_CP053073.1"/>
</dbReference>
<feature type="transmembrane region" description="Helical" evidence="8">
    <location>
        <begin position="25"/>
        <end position="49"/>
    </location>
</feature>
<organism evidence="10 11">
    <name type="scientific">Usitatibacter palustris</name>
    <dbReference type="NCBI Taxonomy" id="2732487"/>
    <lineage>
        <taxon>Bacteria</taxon>
        <taxon>Pseudomonadati</taxon>
        <taxon>Pseudomonadota</taxon>
        <taxon>Betaproteobacteria</taxon>
        <taxon>Nitrosomonadales</taxon>
        <taxon>Usitatibacteraceae</taxon>
        <taxon>Usitatibacter</taxon>
    </lineage>
</organism>
<dbReference type="Proteomes" id="UP000503096">
    <property type="component" value="Chromosome"/>
</dbReference>
<evidence type="ECO:0000256" key="3">
    <source>
        <dbReference type="ARBA" id="ARBA00022448"/>
    </source>
</evidence>
<feature type="transmembrane region" description="Helical" evidence="8">
    <location>
        <begin position="103"/>
        <end position="126"/>
    </location>
</feature>
<keyword evidence="6 8" id="KW-1133">Transmembrane helix</keyword>
<sequence>MDWRVFLEQAPSGGMTYLGWLGSGLMWTLLVSIFAWVIAFTLGSVVGVLRTTPLRIPRAIATAYVELFRNIPLLVQMFLWYFVMPEVLPKAWGDWLKQDLPNFVELPFAQFSMWEFTAAVLCLGLYTASRVAEQVRAGILSLPQGQTNAGLAMGFTLPQVYRFVLLPMAYRIIIPPITSEFLTIFKNSSTALTIGVIELTAQSRQISEYTFKTFEAFTAATLIYIAITLTVIYAMRLLENRVAVPGYISQAGGH</sequence>
<dbReference type="GO" id="GO:0006865">
    <property type="term" value="P:amino acid transport"/>
    <property type="evidence" value="ECO:0007669"/>
    <property type="project" value="TreeGrafter"/>
</dbReference>
<dbReference type="AlphaFoldDB" id="A0A6M4HAG3"/>
<dbReference type="GO" id="GO:0043190">
    <property type="term" value="C:ATP-binding cassette (ABC) transporter complex"/>
    <property type="evidence" value="ECO:0007669"/>
    <property type="project" value="InterPro"/>
</dbReference>
<dbReference type="KEGG" id="upl:DSM104440_02213"/>
<dbReference type="SUPFAM" id="SSF161098">
    <property type="entry name" value="MetI-like"/>
    <property type="match status" value="1"/>
</dbReference>
<evidence type="ECO:0000256" key="1">
    <source>
        <dbReference type="ARBA" id="ARBA00004429"/>
    </source>
</evidence>
<gene>
    <name evidence="10" type="primary">gltJ</name>
    <name evidence="10" type="ORF">DSM104440_02213</name>
</gene>
<evidence type="ECO:0000256" key="5">
    <source>
        <dbReference type="ARBA" id="ARBA00022692"/>
    </source>
</evidence>
<dbReference type="NCBIfam" id="TIGR01726">
    <property type="entry name" value="HEQRo_perm_3TM"/>
    <property type="match status" value="1"/>
</dbReference>
<dbReference type="FunCoup" id="A0A6M4HAG3">
    <property type="interactions" value="197"/>
</dbReference>
<dbReference type="Pfam" id="PF00528">
    <property type="entry name" value="BPD_transp_1"/>
    <property type="match status" value="1"/>
</dbReference>
<reference evidence="10 11" key="1">
    <citation type="submission" date="2020-04" db="EMBL/GenBank/DDBJ databases">
        <title>Usitatibacter rugosus gen. nov., sp. nov. and Usitatibacter palustris sp. nov., novel members of Usitatibacteraceae fam. nov. within the order Nitrosomonadales isolated from soil.</title>
        <authorList>
            <person name="Huber K.J."/>
            <person name="Neumann-Schaal M."/>
            <person name="Geppert A."/>
            <person name="Luckner M."/>
            <person name="Wanner G."/>
            <person name="Overmann J."/>
        </authorList>
    </citation>
    <scope>NUCLEOTIDE SEQUENCE [LARGE SCALE GENOMIC DNA]</scope>
    <source>
        <strain evidence="10 11">Swamp67</strain>
    </source>
</reference>
<dbReference type="CDD" id="cd06261">
    <property type="entry name" value="TM_PBP2"/>
    <property type="match status" value="1"/>
</dbReference>
<evidence type="ECO:0000256" key="7">
    <source>
        <dbReference type="ARBA" id="ARBA00023136"/>
    </source>
</evidence>
<keyword evidence="11" id="KW-1185">Reference proteome</keyword>
<evidence type="ECO:0000259" key="9">
    <source>
        <dbReference type="PROSITE" id="PS50928"/>
    </source>
</evidence>
<feature type="transmembrane region" description="Helical" evidence="8">
    <location>
        <begin position="214"/>
        <end position="235"/>
    </location>
</feature>
<dbReference type="InParanoid" id="A0A6M4HAG3"/>